<keyword evidence="17" id="KW-0547">Nucleotide-binding</keyword>
<dbReference type="GO" id="GO:0004412">
    <property type="term" value="F:homoserine dehydrogenase activity"/>
    <property type="evidence" value="ECO:0007669"/>
    <property type="project" value="UniProtKB-EC"/>
</dbReference>
<evidence type="ECO:0000256" key="7">
    <source>
        <dbReference type="ARBA" id="ARBA00005139"/>
    </source>
</evidence>
<dbReference type="InterPro" id="IPR041743">
    <property type="entry name" value="AK-HSDH_N"/>
</dbReference>
<dbReference type="GO" id="GO:0005524">
    <property type="term" value="F:ATP binding"/>
    <property type="evidence" value="ECO:0007669"/>
    <property type="project" value="UniProtKB-KW"/>
</dbReference>
<dbReference type="PROSITE" id="PS51671">
    <property type="entry name" value="ACT"/>
    <property type="match status" value="2"/>
</dbReference>
<sequence length="997" mass="108333">PTKDSPAPTHARLAPRDSASSSRVSWRRGALTASPPLLRSCLFLWFSQILQQASNHQPSNGATVNPHWLSQHHSSPIRARATALSHPYASLLWAVAAAGNSSTQRPGPNSASQQTRSCCSFLRGQLDSFSVPFFLDPPLSAVDGPLRTSRLSLAGHVSGCINPPPGWPCRRKQGPAGQRLGAFISSSRAPEVKVWAEKSVSVEQAEPTADLPKDMMYNLVNKAQSRDDSYITALDEVFEKHMGTAKDLLAGEDLARFLSQLHTDISNLKAMLRAIYIAGHATESFSDFVVGYGELWSAEMLSYAIKKSGTPCSWMDTREVLVVNPSGSNQVDPDYLESQKRLEKWFARCPAETIIATGFIASTPDNIPTTLKRDGSDFSAAIIGSIVKARQVTIWTDVDGVFSADPRKVSEAVILSTLSYQEAWEMSYFGANVLHPRTIIPVMKYNIPIVIRNIFNTSSPGTMICQQPANENGDLDACVKAFATIDKLALVNVEGTGMAGVPGTASAIFGAVKDVGANVVMISQASSEHSVCFAVPEKEVASVSAALHVRFREALAAGRLSKVEVIHNCSILAAVGLRMASTPGVSATLFDALAKANINVRAIAQGCSEYNITVVLKEEDCVRALRAAHARFFLSKTTLAVGIIGPGLIGRTLLNQLKDQAAVLKENMNIDLRVMGITGSKTMLLSDIGIDLTQWKQKLQSEAEPANLDKFVHHLSGNHFFPNRVLVDCTADTSVASHYYDWLKKGIHVITPNKKANSGPLDRYQKLRTLQRASYTHYFYEATVGAGLPIISTLRGLLETGDNILCIEGIFSGTLSYIFNNFEGARTFSDVVAEAKEAGYTEPDPRDDLSGTDVARKVIILARESGLRLELSDIPVRSLVPEELRSCTSADEYMQKLPSFDQDWARERFDAEGAGEVLRYVGVVDVVNKKGQVELRRYKRDHPFAQLSGSDNIIAFTTSRYKEQPLIVRGPGAGAEVTAGGVFSDILRLASYLGAPS</sequence>
<organism evidence="35 36">
    <name type="scientific">Paspalum notatum var. saurae</name>
    <dbReference type="NCBI Taxonomy" id="547442"/>
    <lineage>
        <taxon>Eukaryota</taxon>
        <taxon>Viridiplantae</taxon>
        <taxon>Streptophyta</taxon>
        <taxon>Embryophyta</taxon>
        <taxon>Tracheophyta</taxon>
        <taxon>Spermatophyta</taxon>
        <taxon>Magnoliopsida</taxon>
        <taxon>Liliopsida</taxon>
        <taxon>Poales</taxon>
        <taxon>Poaceae</taxon>
        <taxon>PACMAD clade</taxon>
        <taxon>Panicoideae</taxon>
        <taxon>Andropogonodae</taxon>
        <taxon>Paspaleae</taxon>
        <taxon>Paspalinae</taxon>
        <taxon>Paspalum</taxon>
    </lineage>
</organism>
<evidence type="ECO:0000256" key="3">
    <source>
        <dbReference type="ARBA" id="ARBA00004766"/>
    </source>
</evidence>
<dbReference type="Proteomes" id="UP001341281">
    <property type="component" value="Chromosome 09"/>
</dbReference>
<dbReference type="InterPro" id="IPR001341">
    <property type="entry name" value="Asp_kinase"/>
</dbReference>
<name>A0AAQ3XDE5_PASNO</name>
<keyword evidence="16" id="KW-0677">Repeat</keyword>
<dbReference type="EMBL" id="CP144753">
    <property type="protein sequence ID" value="WVZ94225.1"/>
    <property type="molecule type" value="Genomic_DNA"/>
</dbReference>
<dbReference type="InterPro" id="IPR011147">
    <property type="entry name" value="Bifunc_Aspkin/hSer_DH"/>
</dbReference>
<comment type="function">
    <text evidence="28">Bifunctional aspartate kinase and homoserine dehydrogenase that catalyzes the first and the third steps toward the synthesis of lysine, methionine and threonine from aspartate.</text>
</comment>
<evidence type="ECO:0000256" key="10">
    <source>
        <dbReference type="ARBA" id="ARBA00022528"/>
    </source>
</evidence>
<gene>
    <name evidence="35" type="ORF">U9M48_040145</name>
</gene>
<keyword evidence="13" id="KW-0808">Transferase</keyword>
<dbReference type="SUPFAM" id="SSF55347">
    <property type="entry name" value="Glyceraldehyde-3-phosphate dehydrogenase-like, C-terminal domain"/>
    <property type="match status" value="1"/>
</dbReference>
<evidence type="ECO:0000256" key="20">
    <source>
        <dbReference type="ARBA" id="ARBA00022857"/>
    </source>
</evidence>
<evidence type="ECO:0000256" key="31">
    <source>
        <dbReference type="ARBA" id="ARBA00049031"/>
    </source>
</evidence>
<evidence type="ECO:0000259" key="34">
    <source>
        <dbReference type="PROSITE" id="PS51671"/>
    </source>
</evidence>
<evidence type="ECO:0000313" key="36">
    <source>
        <dbReference type="Proteomes" id="UP001341281"/>
    </source>
</evidence>
<dbReference type="Gene3D" id="3.30.2130.10">
    <property type="entry name" value="VC0802-like"/>
    <property type="match status" value="1"/>
</dbReference>
<evidence type="ECO:0000256" key="32">
    <source>
        <dbReference type="ARBA" id="ARBA00063567"/>
    </source>
</evidence>
<feature type="region of interest" description="Disordered" evidence="33">
    <location>
        <begin position="1"/>
        <end position="26"/>
    </location>
</feature>
<keyword evidence="27" id="KW-0511">Multifunctional enzyme</keyword>
<dbReference type="Gene3D" id="3.40.50.720">
    <property type="entry name" value="NAD(P)-binding Rossmann-like Domain"/>
    <property type="match status" value="1"/>
</dbReference>
<keyword evidence="11" id="KW-0028">Amino-acid biosynthesis</keyword>
<evidence type="ECO:0000256" key="11">
    <source>
        <dbReference type="ARBA" id="ARBA00022605"/>
    </source>
</evidence>
<evidence type="ECO:0000256" key="18">
    <source>
        <dbReference type="ARBA" id="ARBA00022777"/>
    </source>
</evidence>
<comment type="cofactor">
    <cofactor evidence="1">
        <name>a metal cation</name>
        <dbReference type="ChEBI" id="CHEBI:25213"/>
    </cofactor>
</comment>
<keyword evidence="14" id="KW-0791">Threonine biosynthesis</keyword>
<evidence type="ECO:0000256" key="6">
    <source>
        <dbReference type="ARBA" id="ARBA00005062"/>
    </source>
</evidence>
<comment type="pathway">
    <text evidence="5">Amino-acid biosynthesis; L-threonine biosynthesis; L-threonine from L-aspartate: step 3/5.</text>
</comment>
<keyword evidence="18" id="KW-0418">Kinase</keyword>
<dbReference type="Gene3D" id="3.40.1160.10">
    <property type="entry name" value="Acetylglutamate kinase-like"/>
    <property type="match status" value="1"/>
</dbReference>
<dbReference type="PANTHER" id="PTHR43070">
    <property type="match status" value="1"/>
</dbReference>
<keyword evidence="20" id="KW-0521">NADP</keyword>
<dbReference type="InterPro" id="IPR005106">
    <property type="entry name" value="Asp/hSer_DH_NAD-bd"/>
</dbReference>
<keyword evidence="15" id="KW-0479">Metal-binding</keyword>
<dbReference type="GO" id="GO:0050661">
    <property type="term" value="F:NADP binding"/>
    <property type="evidence" value="ECO:0007669"/>
    <property type="project" value="InterPro"/>
</dbReference>
<evidence type="ECO:0000256" key="23">
    <source>
        <dbReference type="ARBA" id="ARBA00023027"/>
    </source>
</evidence>
<comment type="pathway">
    <text evidence="4">Amino-acid biosynthesis; L-methionine biosynthesis via de novo pathway; L-homoserine from L-aspartate: step 1/3.</text>
</comment>
<evidence type="ECO:0000256" key="16">
    <source>
        <dbReference type="ARBA" id="ARBA00022737"/>
    </source>
</evidence>
<evidence type="ECO:0000256" key="8">
    <source>
        <dbReference type="ARBA" id="ARBA00007952"/>
    </source>
</evidence>
<dbReference type="AlphaFoldDB" id="A0AAQ3XDE5"/>
<dbReference type="SUPFAM" id="SSF51735">
    <property type="entry name" value="NAD(P)-binding Rossmann-fold domains"/>
    <property type="match status" value="1"/>
</dbReference>
<dbReference type="InterPro" id="IPR054352">
    <property type="entry name" value="ACT_Aspartokinase"/>
</dbReference>
<evidence type="ECO:0000256" key="29">
    <source>
        <dbReference type="ARBA" id="ARBA00048561"/>
    </source>
</evidence>
<dbReference type="GO" id="GO:0004072">
    <property type="term" value="F:aspartate kinase activity"/>
    <property type="evidence" value="ECO:0007669"/>
    <property type="project" value="UniProtKB-EC"/>
</dbReference>
<accession>A0AAQ3XDE5</accession>
<dbReference type="FunFam" id="3.30.360.10:FF:000006">
    <property type="entry name" value="Bifunctional aspartokinase/homoserine dehydrogenase"/>
    <property type="match status" value="1"/>
</dbReference>
<keyword evidence="36" id="KW-1185">Reference proteome</keyword>
<protein>
    <recommendedName>
        <fullName evidence="34">ACT domain-containing protein</fullName>
    </recommendedName>
</protein>
<comment type="pathway">
    <text evidence="6">Amino-acid biosynthesis; L-methionine biosynthesis via de novo pathway; L-homoserine from L-aspartate: step 3/3.</text>
</comment>
<keyword evidence="21" id="KW-0809">Transit peptide</keyword>
<feature type="domain" description="ACT" evidence="34">
    <location>
        <begin position="574"/>
        <end position="651"/>
    </location>
</feature>
<evidence type="ECO:0000256" key="25">
    <source>
        <dbReference type="ARBA" id="ARBA00023154"/>
    </source>
</evidence>
<comment type="similarity">
    <text evidence="9">In the N-terminal section; belongs to the aspartokinase family.</text>
</comment>
<dbReference type="SUPFAM" id="SSF55021">
    <property type="entry name" value="ACT-like"/>
    <property type="match status" value="2"/>
</dbReference>
<evidence type="ECO:0000256" key="9">
    <source>
        <dbReference type="ARBA" id="ARBA00010046"/>
    </source>
</evidence>
<evidence type="ECO:0000256" key="17">
    <source>
        <dbReference type="ARBA" id="ARBA00022741"/>
    </source>
</evidence>
<keyword evidence="23" id="KW-0520">NAD</keyword>
<dbReference type="Pfam" id="PF22468">
    <property type="entry name" value="ACT_9"/>
    <property type="match status" value="2"/>
</dbReference>
<keyword evidence="19" id="KW-0067">ATP-binding</keyword>
<evidence type="ECO:0000256" key="5">
    <source>
        <dbReference type="ARBA" id="ARBA00005056"/>
    </source>
</evidence>
<dbReference type="CDD" id="cd04922">
    <property type="entry name" value="ACT_AKi-HSDH-ThrA_2"/>
    <property type="match status" value="1"/>
</dbReference>
<evidence type="ECO:0000256" key="19">
    <source>
        <dbReference type="ARBA" id="ARBA00022840"/>
    </source>
</evidence>
<evidence type="ECO:0000256" key="2">
    <source>
        <dbReference type="ARBA" id="ARBA00004229"/>
    </source>
</evidence>
<evidence type="ECO:0000256" key="1">
    <source>
        <dbReference type="ARBA" id="ARBA00001920"/>
    </source>
</evidence>
<evidence type="ECO:0000256" key="13">
    <source>
        <dbReference type="ARBA" id="ARBA00022679"/>
    </source>
</evidence>
<evidence type="ECO:0000256" key="15">
    <source>
        <dbReference type="ARBA" id="ARBA00022723"/>
    </source>
</evidence>
<comment type="similarity">
    <text evidence="8">In the C-terminal section; belongs to the homoserine dehydrogenase family.</text>
</comment>
<evidence type="ECO:0000256" key="12">
    <source>
        <dbReference type="ARBA" id="ARBA00022640"/>
    </source>
</evidence>
<evidence type="ECO:0000256" key="28">
    <source>
        <dbReference type="ARBA" id="ARBA00044938"/>
    </source>
</evidence>
<keyword evidence="24" id="KW-0915">Sodium</keyword>
<comment type="subunit">
    <text evidence="32">Homo- or heterodimer.</text>
</comment>
<dbReference type="InterPro" id="IPR045865">
    <property type="entry name" value="ACT-like_dom_sf"/>
</dbReference>
<dbReference type="InterPro" id="IPR036393">
    <property type="entry name" value="AceGlu_kinase-like_sf"/>
</dbReference>
<dbReference type="SUPFAM" id="SSF53633">
    <property type="entry name" value="Carbamate kinase-like"/>
    <property type="match status" value="1"/>
</dbReference>
<dbReference type="GO" id="GO:0009507">
    <property type="term" value="C:chloroplast"/>
    <property type="evidence" value="ECO:0007669"/>
    <property type="project" value="UniProtKB-SubCell"/>
</dbReference>
<evidence type="ECO:0000256" key="14">
    <source>
        <dbReference type="ARBA" id="ARBA00022697"/>
    </source>
</evidence>
<dbReference type="Gene3D" id="3.30.360.10">
    <property type="entry name" value="Dihydrodipicolinate Reductase, domain 2"/>
    <property type="match status" value="1"/>
</dbReference>
<keyword evidence="25" id="KW-0457">Lysine biosynthesis</keyword>
<evidence type="ECO:0000256" key="21">
    <source>
        <dbReference type="ARBA" id="ARBA00022946"/>
    </source>
</evidence>
<evidence type="ECO:0000256" key="24">
    <source>
        <dbReference type="ARBA" id="ARBA00023053"/>
    </source>
</evidence>
<dbReference type="Pfam" id="PF00696">
    <property type="entry name" value="AA_kinase"/>
    <property type="match status" value="1"/>
</dbReference>
<dbReference type="Pfam" id="PF00742">
    <property type="entry name" value="Homoserine_dh"/>
    <property type="match status" value="1"/>
</dbReference>
<evidence type="ECO:0000256" key="4">
    <source>
        <dbReference type="ARBA" id="ARBA00004986"/>
    </source>
</evidence>
<evidence type="ECO:0000256" key="22">
    <source>
        <dbReference type="ARBA" id="ARBA00023002"/>
    </source>
</evidence>
<evidence type="ECO:0000256" key="27">
    <source>
        <dbReference type="ARBA" id="ARBA00023268"/>
    </source>
</evidence>
<comment type="pathway">
    <text evidence="3">Amino-acid biosynthesis; L-lysine biosynthesis via DAP pathway; (S)-tetrahydrodipicolinate from L-aspartate: step 1/4.</text>
</comment>
<dbReference type="PANTHER" id="PTHR43070:SF5">
    <property type="entry name" value="HOMOSERINE DEHYDROGENASE"/>
    <property type="match status" value="1"/>
</dbReference>
<dbReference type="CDD" id="cd04257">
    <property type="entry name" value="AAK_AK-HSDH"/>
    <property type="match status" value="1"/>
</dbReference>
<feature type="domain" description="ACT" evidence="34">
    <location>
        <begin position="493"/>
        <end position="568"/>
    </location>
</feature>
<comment type="catalytic activity">
    <reaction evidence="31">
        <text>L-homoserine + NAD(+) = L-aspartate 4-semialdehyde + NADH + H(+)</text>
        <dbReference type="Rhea" id="RHEA:15757"/>
        <dbReference type="ChEBI" id="CHEBI:15378"/>
        <dbReference type="ChEBI" id="CHEBI:57476"/>
        <dbReference type="ChEBI" id="CHEBI:57540"/>
        <dbReference type="ChEBI" id="CHEBI:57945"/>
        <dbReference type="ChEBI" id="CHEBI:537519"/>
        <dbReference type="EC" id="1.1.1.3"/>
    </reaction>
    <physiologicalReaction direction="right-to-left" evidence="31">
        <dbReference type="Rhea" id="RHEA:15759"/>
    </physiologicalReaction>
</comment>
<comment type="subcellular location">
    <subcellularLocation>
        <location evidence="2">Plastid</location>
        <location evidence="2">Chloroplast</location>
    </subcellularLocation>
</comment>
<dbReference type="FunFam" id="3.40.1160.10:FF:000017">
    <property type="entry name" value="Bifunctional aspartokinase/homoserine dehydrogenase"/>
    <property type="match status" value="1"/>
</dbReference>
<comment type="catalytic activity">
    <reaction evidence="29">
        <text>L-aspartate + ATP = 4-phospho-L-aspartate + ADP</text>
        <dbReference type="Rhea" id="RHEA:23776"/>
        <dbReference type="ChEBI" id="CHEBI:29991"/>
        <dbReference type="ChEBI" id="CHEBI:30616"/>
        <dbReference type="ChEBI" id="CHEBI:57535"/>
        <dbReference type="ChEBI" id="CHEBI:456216"/>
        <dbReference type="EC" id="2.7.2.4"/>
    </reaction>
    <physiologicalReaction direction="left-to-right" evidence="29">
        <dbReference type="Rhea" id="RHEA:23777"/>
    </physiologicalReaction>
</comment>
<dbReference type="InterPro" id="IPR001048">
    <property type="entry name" value="Asp/Glu/Uridylate_kinase"/>
</dbReference>
<dbReference type="InterPro" id="IPR036291">
    <property type="entry name" value="NAD(P)-bd_dom_sf"/>
</dbReference>
<dbReference type="NCBIfam" id="NF006959">
    <property type="entry name" value="PRK09436.1"/>
    <property type="match status" value="1"/>
</dbReference>
<dbReference type="GO" id="GO:0009090">
    <property type="term" value="P:homoserine biosynthetic process"/>
    <property type="evidence" value="ECO:0007669"/>
    <property type="project" value="TreeGrafter"/>
</dbReference>
<dbReference type="InterPro" id="IPR002912">
    <property type="entry name" value="ACT_dom"/>
</dbReference>
<keyword evidence="10" id="KW-0150">Chloroplast</keyword>
<evidence type="ECO:0000313" key="35">
    <source>
        <dbReference type="EMBL" id="WVZ94225.1"/>
    </source>
</evidence>
<comment type="pathway">
    <text evidence="7">Amino-acid biosynthesis; L-threonine biosynthesis; L-threonine from L-aspartate: step 1/5.</text>
</comment>
<dbReference type="InterPro" id="IPR019811">
    <property type="entry name" value="HDH_CS"/>
</dbReference>
<evidence type="ECO:0000256" key="33">
    <source>
        <dbReference type="SAM" id="MobiDB-lite"/>
    </source>
</evidence>
<proteinExistence type="inferred from homology"/>
<dbReference type="NCBIfam" id="NF007003">
    <property type="entry name" value="PRK09466.1"/>
    <property type="match status" value="1"/>
</dbReference>
<dbReference type="CDD" id="cd04921">
    <property type="entry name" value="ACT_AKi-HSDH-ThrA-like_1"/>
    <property type="match status" value="1"/>
</dbReference>
<comment type="catalytic activity">
    <reaction evidence="30">
        <text>L-homoserine + NADP(+) = L-aspartate 4-semialdehyde + NADPH + H(+)</text>
        <dbReference type="Rhea" id="RHEA:15761"/>
        <dbReference type="ChEBI" id="CHEBI:15378"/>
        <dbReference type="ChEBI" id="CHEBI:57476"/>
        <dbReference type="ChEBI" id="CHEBI:57783"/>
        <dbReference type="ChEBI" id="CHEBI:58349"/>
        <dbReference type="ChEBI" id="CHEBI:537519"/>
        <dbReference type="EC" id="1.1.1.3"/>
    </reaction>
    <physiologicalReaction direction="right-to-left" evidence="30">
        <dbReference type="Rhea" id="RHEA:15763"/>
    </physiologicalReaction>
</comment>
<dbReference type="NCBIfam" id="TIGR00657">
    <property type="entry name" value="asp_kinases"/>
    <property type="match status" value="1"/>
</dbReference>
<dbReference type="Pfam" id="PF03447">
    <property type="entry name" value="NAD_binding_3"/>
    <property type="match status" value="1"/>
</dbReference>
<evidence type="ECO:0000256" key="30">
    <source>
        <dbReference type="ARBA" id="ARBA00048841"/>
    </source>
</evidence>
<dbReference type="GO" id="GO:0009085">
    <property type="term" value="P:lysine biosynthetic process"/>
    <property type="evidence" value="ECO:0007669"/>
    <property type="project" value="UniProtKB-KW"/>
</dbReference>
<dbReference type="FunFam" id="3.30.2130.10:FF:000001">
    <property type="entry name" value="Bifunctional aspartokinase/homoserine dehydrogenase"/>
    <property type="match status" value="1"/>
</dbReference>
<reference evidence="35 36" key="1">
    <citation type="submission" date="2024-02" db="EMBL/GenBank/DDBJ databases">
        <title>High-quality chromosome-scale genome assembly of Pensacola bahiagrass (Paspalum notatum Flugge var. saurae).</title>
        <authorList>
            <person name="Vega J.M."/>
            <person name="Podio M."/>
            <person name="Orjuela J."/>
            <person name="Siena L.A."/>
            <person name="Pessino S.C."/>
            <person name="Combes M.C."/>
            <person name="Mariac C."/>
            <person name="Albertini E."/>
            <person name="Pupilli F."/>
            <person name="Ortiz J.P.A."/>
            <person name="Leblanc O."/>
        </authorList>
    </citation>
    <scope>NUCLEOTIDE SEQUENCE [LARGE SCALE GENOMIC DNA]</scope>
    <source>
        <strain evidence="35">R1</strain>
        <tissue evidence="35">Leaf</tissue>
    </source>
</reference>
<keyword evidence="12" id="KW-0934">Plastid</keyword>
<keyword evidence="22" id="KW-0560">Oxidoreductase</keyword>
<dbReference type="GO" id="GO:0009086">
    <property type="term" value="P:methionine biosynthetic process"/>
    <property type="evidence" value="ECO:0007669"/>
    <property type="project" value="UniProtKB-KW"/>
</dbReference>
<dbReference type="PROSITE" id="PS01042">
    <property type="entry name" value="HOMOSER_DHGENASE"/>
    <property type="match status" value="1"/>
</dbReference>
<dbReference type="InterPro" id="IPR001342">
    <property type="entry name" value="HDH_cat"/>
</dbReference>
<feature type="non-terminal residue" evidence="35">
    <location>
        <position position="997"/>
    </location>
</feature>
<dbReference type="FunFam" id="3.40.50.720:FF:000083">
    <property type="entry name" value="Bifunctional aspartokinase/homoserine dehydrogenase"/>
    <property type="match status" value="1"/>
</dbReference>
<keyword evidence="26" id="KW-0486">Methionine biosynthesis</keyword>
<dbReference type="GO" id="GO:0046872">
    <property type="term" value="F:metal ion binding"/>
    <property type="evidence" value="ECO:0007669"/>
    <property type="project" value="UniProtKB-KW"/>
</dbReference>
<dbReference type="GO" id="GO:0009088">
    <property type="term" value="P:threonine biosynthetic process"/>
    <property type="evidence" value="ECO:0007669"/>
    <property type="project" value="UniProtKB-KW"/>
</dbReference>
<evidence type="ECO:0000256" key="26">
    <source>
        <dbReference type="ARBA" id="ARBA00023167"/>
    </source>
</evidence>